<organism evidence="2">
    <name type="scientific">bioreactor metagenome</name>
    <dbReference type="NCBI Taxonomy" id="1076179"/>
    <lineage>
        <taxon>unclassified sequences</taxon>
        <taxon>metagenomes</taxon>
        <taxon>ecological metagenomes</taxon>
    </lineage>
</organism>
<evidence type="ECO:0000313" key="2">
    <source>
        <dbReference type="EMBL" id="MPM80325.1"/>
    </source>
</evidence>
<dbReference type="SUPFAM" id="SSF158221">
    <property type="entry name" value="YnzC-like"/>
    <property type="match status" value="1"/>
</dbReference>
<dbReference type="PANTHER" id="PTHR37300">
    <property type="entry name" value="UPF0291 PROTEIN CBO2609/CLC_2481"/>
    <property type="match status" value="1"/>
</dbReference>
<dbReference type="AlphaFoldDB" id="A0A645CTW1"/>
<comment type="caution">
    <text evidence="2">The sequence shown here is derived from an EMBL/GenBank/DDBJ whole genome shotgun (WGS) entry which is preliminary data.</text>
</comment>
<protein>
    <submittedName>
        <fullName evidence="2">Uncharacterized protein</fullName>
    </submittedName>
</protein>
<accession>A0A645CTW1</accession>
<dbReference type="EMBL" id="VSSQ01029972">
    <property type="protein sequence ID" value="MPM80325.1"/>
    <property type="molecule type" value="Genomic_DNA"/>
</dbReference>
<name>A0A645CTW1_9ZZZZ</name>
<keyword evidence="1" id="KW-0963">Cytoplasm</keyword>
<dbReference type="Pfam" id="PF05979">
    <property type="entry name" value="DUF896"/>
    <property type="match status" value="1"/>
</dbReference>
<dbReference type="InterPro" id="IPR009242">
    <property type="entry name" value="DUF896"/>
</dbReference>
<reference evidence="2" key="1">
    <citation type="submission" date="2019-08" db="EMBL/GenBank/DDBJ databases">
        <authorList>
            <person name="Kucharzyk K."/>
            <person name="Murdoch R.W."/>
            <person name="Higgins S."/>
            <person name="Loffler F."/>
        </authorList>
    </citation>
    <scope>NUCLEOTIDE SEQUENCE</scope>
</reference>
<dbReference type="HAMAP" id="MF_01103">
    <property type="entry name" value="UPF0291"/>
    <property type="match status" value="1"/>
</dbReference>
<gene>
    <name evidence="2" type="ORF">SDC9_127372</name>
</gene>
<dbReference type="PANTHER" id="PTHR37300:SF1">
    <property type="entry name" value="UPF0291 PROTEIN YNZC"/>
    <property type="match status" value="1"/>
</dbReference>
<evidence type="ECO:0000256" key="1">
    <source>
        <dbReference type="ARBA" id="ARBA00022490"/>
    </source>
</evidence>
<dbReference type="Gene3D" id="1.10.287.540">
    <property type="entry name" value="Helix hairpin bin"/>
    <property type="match status" value="1"/>
</dbReference>
<sequence>MITKEDIDRINFLAKKSKDAGLTEEEKAEQQRLRRKYIDWVKSQVKAQLDTIEITDSQPDCGCEGHEHKHKHGHGCNCHKN</sequence>
<proteinExistence type="inferred from homology"/>